<dbReference type="Pfam" id="PF02368">
    <property type="entry name" value="Big_2"/>
    <property type="match status" value="2"/>
</dbReference>
<dbReference type="EMBL" id="CACRSQ010000007">
    <property type="protein sequence ID" value="VYT36388.1"/>
    <property type="molecule type" value="Genomic_DNA"/>
</dbReference>
<organism evidence="7">
    <name type="scientific">Anaerostipes caccae</name>
    <dbReference type="NCBI Taxonomy" id="105841"/>
    <lineage>
        <taxon>Bacteria</taxon>
        <taxon>Bacillati</taxon>
        <taxon>Bacillota</taxon>
        <taxon>Clostridia</taxon>
        <taxon>Lachnospirales</taxon>
        <taxon>Lachnospiraceae</taxon>
        <taxon>Anaerostipes</taxon>
    </lineage>
</organism>
<dbReference type="PANTHER" id="PTHR42988">
    <property type="entry name" value="PHOSPHOHYDROLASE"/>
    <property type="match status" value="1"/>
</dbReference>
<dbReference type="RefSeq" id="WP_182483057.1">
    <property type="nucleotide sequence ID" value="NZ_BAABZP010000001.1"/>
</dbReference>
<reference evidence="7" key="1">
    <citation type="submission" date="2019-11" db="EMBL/GenBank/DDBJ databases">
        <authorList>
            <person name="Feng L."/>
        </authorList>
    </citation>
    <scope>NUCLEOTIDE SEQUENCE</scope>
    <source>
        <strain evidence="7">AcaccaeLFYP115</strain>
    </source>
</reference>
<keyword evidence="1" id="KW-0479">Metal-binding</keyword>
<dbReference type="InterPro" id="IPR036116">
    <property type="entry name" value="FN3_sf"/>
</dbReference>
<dbReference type="SUPFAM" id="SSF56300">
    <property type="entry name" value="Metallo-dependent phosphatases"/>
    <property type="match status" value="1"/>
</dbReference>
<evidence type="ECO:0000259" key="6">
    <source>
        <dbReference type="SMART" id="SM00635"/>
    </source>
</evidence>
<dbReference type="SMART" id="SM00635">
    <property type="entry name" value="BID_2"/>
    <property type="match status" value="3"/>
</dbReference>
<dbReference type="SUPFAM" id="SSF49899">
    <property type="entry name" value="Concanavalin A-like lectins/glucanases"/>
    <property type="match status" value="1"/>
</dbReference>
<evidence type="ECO:0000256" key="2">
    <source>
        <dbReference type="ARBA" id="ARBA00022801"/>
    </source>
</evidence>
<dbReference type="InterPro" id="IPR050884">
    <property type="entry name" value="CNP_phosphodiesterase-III"/>
</dbReference>
<evidence type="ECO:0000256" key="4">
    <source>
        <dbReference type="ARBA" id="ARBA00025742"/>
    </source>
</evidence>
<dbReference type="InterPro" id="IPR013320">
    <property type="entry name" value="ConA-like_dom_sf"/>
</dbReference>
<name>A0A6N2W226_9FIRM</name>
<feature type="chain" id="PRO_5026671598" evidence="5">
    <location>
        <begin position="29"/>
        <end position="988"/>
    </location>
</feature>
<evidence type="ECO:0000256" key="3">
    <source>
        <dbReference type="ARBA" id="ARBA00023004"/>
    </source>
</evidence>
<gene>
    <name evidence="7" type="ORF">ACLFYP115_03002</name>
</gene>
<dbReference type="GO" id="GO:0016787">
    <property type="term" value="F:hydrolase activity"/>
    <property type="evidence" value="ECO:0007669"/>
    <property type="project" value="UniProtKB-KW"/>
</dbReference>
<feature type="domain" description="BIG2" evidence="6">
    <location>
        <begin position="913"/>
        <end position="986"/>
    </location>
</feature>
<dbReference type="InterPro" id="IPR013783">
    <property type="entry name" value="Ig-like_fold"/>
</dbReference>
<dbReference type="PANTHER" id="PTHR42988:SF2">
    <property type="entry name" value="CYCLIC NUCLEOTIDE PHOSPHODIESTERASE CBUA0032-RELATED"/>
    <property type="match status" value="1"/>
</dbReference>
<keyword evidence="3" id="KW-0408">Iron</keyword>
<protein>
    <submittedName>
        <fullName evidence="7">Bacterial Ig-like domain (Group 2)</fullName>
    </submittedName>
</protein>
<dbReference type="Gene3D" id="3.60.21.10">
    <property type="match status" value="1"/>
</dbReference>
<keyword evidence="5" id="KW-0732">Signal</keyword>
<feature type="domain" description="BIG2" evidence="6">
    <location>
        <begin position="835"/>
        <end position="907"/>
    </location>
</feature>
<dbReference type="InterPro" id="IPR029052">
    <property type="entry name" value="Metallo-depent_PP-like"/>
</dbReference>
<keyword evidence="2" id="KW-0378">Hydrolase</keyword>
<evidence type="ECO:0000256" key="1">
    <source>
        <dbReference type="ARBA" id="ARBA00022723"/>
    </source>
</evidence>
<sequence>MLRKIKRAAACAMSAVLLSAGTLAPVKAASWTAPQQTEWQELSRDNVKVRFAVGSDLHIGRNEDASEKLRNAFDAFYQTDSQLDAAIFVGDITNNGAEGEYTKLIDILNNKLKDHTKLGMMMGNHEFNTASGAVDRYKAAMSKLKQGVNRQDTNNNITVGDGYHIITMSAKNYGGDYTDNYEWLKQQLEEAAAEDPEKPIFLAQHHGFKDTAYVTNEWYGNFGDIQELLKQYPQVIDFSGHSHATLNDPRSINQDLGFTAIQDGTIGAYFENESGKMEGTRPADSENASQALMVEVDGENQVTIRRMDLTEGNYIGKSWTLDIPELVRQKSFPYTTEKRTAESAVPTFPEGAEVTASNVKEASADLTFTQGQNEDKNDDGWVHSYRIKAVNKNTGKADVDKLTFSDYYMPPMQKELTKTVTGLADDTEYRIEVTAINPFQKESTQKLAADIKTAPLLTEEELKKEAPKADLLDVDFITGTADDKSDAAHEAIKKGNPVIAKNSVLERKAAKFDGSSAFAYSFKTEEYTKMQKGYTMECMMKLDSKGNPFSDQESAGAGFELNSDGKTLEFWSRHGSSYKKPTAQIDTSKWVHAAAVYDGSVIKLYVNGKLKDTVSASDQWVIPADGAKYFFVGADTNKNGEIQNAVRGEIASARIYSRALSIGEITKLYWKEAKTNISFAGNASFTATRGNSYTVPAASAQIAATGDSSVKVTEEVRDSKGNTVALNNRKFTVTDNAYTITYKANDTELKKELQVREPAAPSADGKKVLEEKQGFRITIHNKAANASVSYKSSNPSVASVSTYGYITAKKAGTAVITTTVTQNQRTYQLKTTVTVVKKPSVSSKKTIYAGKSCRININNRYKGAKVSYKTSNKSVASVSSSGKVTGKKAGTAYITAAVVQNGKTYTLKTKVTVKAYIKVTRAYKTVKKGRKVTFKAKAYGTGKSVKWSVSNKRASISKKGKFKAKKKGKVYVIMKSGKITKKYRVRIK</sequence>
<dbReference type="Gene3D" id="2.60.40.1080">
    <property type="match status" value="3"/>
</dbReference>
<accession>A0A6N2W226</accession>
<dbReference type="Pfam" id="PF13385">
    <property type="entry name" value="Laminin_G_3"/>
    <property type="match status" value="1"/>
</dbReference>
<evidence type="ECO:0000256" key="5">
    <source>
        <dbReference type="SAM" id="SignalP"/>
    </source>
</evidence>
<proteinExistence type="inferred from homology"/>
<dbReference type="SUPFAM" id="SSF49265">
    <property type="entry name" value="Fibronectin type III"/>
    <property type="match status" value="1"/>
</dbReference>
<dbReference type="InterPro" id="IPR008964">
    <property type="entry name" value="Invasin/intimin_cell_adhesion"/>
</dbReference>
<dbReference type="Gene3D" id="2.60.120.200">
    <property type="match status" value="1"/>
</dbReference>
<dbReference type="Gene3D" id="2.60.40.10">
    <property type="entry name" value="Immunoglobulins"/>
    <property type="match status" value="1"/>
</dbReference>
<evidence type="ECO:0000313" key="7">
    <source>
        <dbReference type="EMBL" id="VYT36388.1"/>
    </source>
</evidence>
<dbReference type="InterPro" id="IPR004843">
    <property type="entry name" value="Calcineurin-like_PHP"/>
</dbReference>
<dbReference type="SUPFAM" id="SSF49373">
    <property type="entry name" value="Invasin/intimin cell-adhesion fragments"/>
    <property type="match status" value="2"/>
</dbReference>
<dbReference type="Pfam" id="PF00149">
    <property type="entry name" value="Metallophos"/>
    <property type="match status" value="1"/>
</dbReference>
<dbReference type="GO" id="GO:0046872">
    <property type="term" value="F:metal ion binding"/>
    <property type="evidence" value="ECO:0007669"/>
    <property type="project" value="UniProtKB-KW"/>
</dbReference>
<feature type="signal peptide" evidence="5">
    <location>
        <begin position="1"/>
        <end position="28"/>
    </location>
</feature>
<comment type="similarity">
    <text evidence="4">Belongs to the cyclic nucleotide phosphodiesterase class-III family.</text>
</comment>
<dbReference type="AlphaFoldDB" id="A0A6N2W226"/>
<dbReference type="InterPro" id="IPR003343">
    <property type="entry name" value="Big_2"/>
</dbReference>
<feature type="domain" description="BIG2" evidence="6">
    <location>
        <begin position="757"/>
        <end position="830"/>
    </location>
</feature>